<comment type="caution">
    <text evidence="1">The sequence shown here is derived from an EMBL/GenBank/DDBJ whole genome shotgun (WGS) entry which is preliminary data.</text>
</comment>
<organism evidence="1 2">
    <name type="scientific">Arcticibacter svalbardensis MN12-7</name>
    <dbReference type="NCBI Taxonomy" id="1150600"/>
    <lineage>
        <taxon>Bacteria</taxon>
        <taxon>Pseudomonadati</taxon>
        <taxon>Bacteroidota</taxon>
        <taxon>Sphingobacteriia</taxon>
        <taxon>Sphingobacteriales</taxon>
        <taxon>Sphingobacteriaceae</taxon>
        <taxon>Arcticibacter</taxon>
    </lineage>
</organism>
<dbReference type="InterPro" id="IPR036188">
    <property type="entry name" value="FAD/NAD-bd_sf"/>
</dbReference>
<protein>
    <submittedName>
        <fullName evidence="1">Uncharacterized protein</fullName>
    </submittedName>
</protein>
<dbReference type="eggNOG" id="ENOG502Z8FA">
    <property type="taxonomic scope" value="Bacteria"/>
</dbReference>
<gene>
    <name evidence="1" type="ORF">ADIARSV_2163</name>
</gene>
<evidence type="ECO:0000313" key="1">
    <source>
        <dbReference type="EMBL" id="EOR94565.1"/>
    </source>
</evidence>
<reference evidence="1 2" key="1">
    <citation type="journal article" date="2013" name="Genome Announc.">
        <title>Draft Genome Sequence of Arcticibacter svalbardensis Strain MN12-7T, a Member of the Family Sphingobacteriaceae Isolated from an Arctic Soil Sample.</title>
        <authorList>
            <person name="Shivaji S."/>
            <person name="Ara S."/>
            <person name="Prasad S."/>
            <person name="Manasa B.P."/>
            <person name="Begum Z."/>
            <person name="Singh A."/>
            <person name="Kumar Pinnaka A."/>
        </authorList>
    </citation>
    <scope>NUCLEOTIDE SEQUENCE [LARGE SCALE GENOMIC DNA]</scope>
    <source>
        <strain evidence="1 2">MN12-7</strain>
    </source>
</reference>
<dbReference type="SUPFAM" id="SSF51905">
    <property type="entry name" value="FAD/NAD(P)-binding domain"/>
    <property type="match status" value="1"/>
</dbReference>
<dbReference type="RefSeq" id="WP_016195397.1">
    <property type="nucleotide sequence ID" value="NZ_AQPN01000079.1"/>
</dbReference>
<dbReference type="STRING" id="1150600.ADIARSV_2163"/>
<accession>R9GSN8</accession>
<sequence length="323" mass="36649">MNNNIITGLKIARKIYMKLFQSRATLYGSQVNMLQNDDANALIIDKLNSPDPIMIARFGAVELSLIANYTSMNNGKKNQHIDFIKGNSEAFWWEKNTMALMAETAGFFPIEPPMLEKFALLMLNDMKLVDVLGSWLWQEKLFKPELAGATRVPLADLEPYYHEHPWSLALKDKKVLVIHPFAKSITEQYKKKDLLFNGAKVLPDFELITLQAIQSVANTQTRFANWFEALNYMKDQIDTIDFDVAIIGCGAYGFPLAAHVKRLGKKAVHLGGATQNLFGIKGKRWETQKAHSRIAGMMNEHWIRPQQVETPEKSQSVEGGAYW</sequence>
<dbReference type="Proteomes" id="UP000014174">
    <property type="component" value="Unassembled WGS sequence"/>
</dbReference>
<dbReference type="AlphaFoldDB" id="R9GSN8"/>
<proteinExistence type="predicted"/>
<keyword evidence="2" id="KW-1185">Reference proteome</keyword>
<dbReference type="PATRIC" id="fig|1150600.3.peg.2137"/>
<dbReference type="EMBL" id="AQPN01000079">
    <property type="protein sequence ID" value="EOR94565.1"/>
    <property type="molecule type" value="Genomic_DNA"/>
</dbReference>
<evidence type="ECO:0000313" key="2">
    <source>
        <dbReference type="Proteomes" id="UP000014174"/>
    </source>
</evidence>
<name>R9GSN8_9SPHI</name>
<dbReference type="OrthoDB" id="9795420at2"/>